<comment type="caution">
    <text evidence="5">The sequence shown here is derived from an EMBL/GenBank/DDBJ whole genome shotgun (WGS) entry which is preliminary data.</text>
</comment>
<reference evidence="6" key="3">
    <citation type="journal article" date="2021" name="Int. J. Parasitol.">
        <title>Comparative analysis of gene expression between Babesia bovis blood stages and kinetes allowed by improved genome annotation.</title>
        <authorList>
            <person name="Ueti M.W."/>
            <person name="Johnson W.C."/>
            <person name="Kappmeyer L.S."/>
            <person name="Herndon D.R."/>
            <person name="Mousel M.R."/>
            <person name="Reif K.E."/>
            <person name="Taus N.S."/>
            <person name="Ifeonu O.O."/>
            <person name="Silva J.C."/>
            <person name="Suarez C.E."/>
            <person name="Brayton K.A."/>
        </authorList>
    </citation>
    <scope>NUCLEOTIDE SEQUENCE [LARGE SCALE GENOMIC DNA]</scope>
</reference>
<dbReference type="PROSITE" id="PS50102">
    <property type="entry name" value="RRM"/>
    <property type="match status" value="2"/>
</dbReference>
<evidence type="ECO:0000313" key="6">
    <source>
        <dbReference type="Proteomes" id="UP000002173"/>
    </source>
</evidence>
<keyword evidence="6" id="KW-1185">Reference proteome</keyword>
<sequence>MAKEIKKTKKESTAVVEGRATAAKASKPKKTDKKRSWFSFGTKESESSSDDEPTPTPQVEEPVTIKIPAPESSSSESDSELEVVPKTQPAKPAPKKRAVAESTVASKGKPKPTAQQKTVKTPAKKQQKPTAGTKEVVPTKTPAKVAPVKDDSDSETDESSDEEIQPTKSMPLKDDSDSEEDTSSDEEMANEKPVPVDDDSDSEEDDESSDDDVIVAKPAPKTSKVAHIKDDSDSDDSSSSDDEIVPIAVTKKSGVLSGAKKDDDSDSDDSSDEDSDDDSDSDDSSEDEDSDEDSDSDDSSDDESTSDDSVKPEPSNKMDVDDDESSDEEEDSSEDEAEVKTAAMVDDDEDTSSEEEMVKPEPAPKKQKAKKPAATESSKGDRNEIYCGGLPFQITEEEVKELFEGDCGPVERVNLLHRKGIAFITFKTNEAAEKALEYNETAYQGRNLRINITADRVKPEKQAGFGNDQSDIPQSGTEVCIRNLSYNTTEETMRELFSECGEVIRCVIPKFEENGKSMGRCFIGFTSEEAAARAVEYDNTEIDGRTVSIQYARPRTPRGESRGGRGGFGGNARGRGGMGGRGGFGNSRGGRGRGGSRGGFGNSRGGRGGFGGGSGDFKRKNENPNNIEIDPKKSKSIVFEDSD</sequence>
<name>A7AN88_BABBO</name>
<dbReference type="InterPro" id="IPR000504">
    <property type="entry name" value="RRM_dom"/>
</dbReference>
<feature type="compositionally biased region" description="Acidic residues" evidence="3">
    <location>
        <begin position="264"/>
        <end position="306"/>
    </location>
</feature>
<dbReference type="RefSeq" id="XP_001611590.1">
    <property type="nucleotide sequence ID" value="XM_001611540.1"/>
</dbReference>
<dbReference type="GO" id="GO:0003723">
    <property type="term" value="F:RNA binding"/>
    <property type="evidence" value="ECO:0007669"/>
    <property type="project" value="UniProtKB-UniRule"/>
</dbReference>
<evidence type="ECO:0000313" key="5">
    <source>
        <dbReference type="EMBL" id="EDO08022.1"/>
    </source>
</evidence>
<evidence type="ECO:0000256" key="1">
    <source>
        <dbReference type="ARBA" id="ARBA00022884"/>
    </source>
</evidence>
<dbReference type="AlphaFoldDB" id="A7AN88"/>
<dbReference type="InterPro" id="IPR012677">
    <property type="entry name" value="Nucleotide-bd_a/b_plait_sf"/>
</dbReference>
<dbReference type="KEGG" id="bbo:BBOV_III004590"/>
<evidence type="ECO:0000259" key="4">
    <source>
        <dbReference type="PROSITE" id="PS50102"/>
    </source>
</evidence>
<dbReference type="SUPFAM" id="SSF54928">
    <property type="entry name" value="RNA-binding domain, RBD"/>
    <property type="match status" value="2"/>
</dbReference>
<dbReference type="PANTHER" id="PTHR48027">
    <property type="entry name" value="HETEROGENEOUS NUCLEAR RIBONUCLEOPROTEIN 87F-RELATED"/>
    <property type="match status" value="1"/>
</dbReference>
<dbReference type="eggNOG" id="KOG0118">
    <property type="taxonomic scope" value="Eukaryota"/>
</dbReference>
<dbReference type="Proteomes" id="UP000002173">
    <property type="component" value="Unassembled WGS sequence"/>
</dbReference>
<feature type="region of interest" description="Disordered" evidence="3">
    <location>
        <begin position="1"/>
        <end position="383"/>
    </location>
</feature>
<dbReference type="Gene3D" id="3.30.70.330">
    <property type="match status" value="2"/>
</dbReference>
<gene>
    <name evidence="5" type="ORF">BBOV_III004590</name>
</gene>
<dbReference type="InParanoid" id="A7AN88"/>
<dbReference type="CDD" id="cd00590">
    <property type="entry name" value="RRM_SF"/>
    <property type="match status" value="1"/>
</dbReference>
<feature type="domain" description="RRM" evidence="4">
    <location>
        <begin position="477"/>
        <end position="554"/>
    </location>
</feature>
<feature type="compositionally biased region" description="Acidic residues" evidence="3">
    <location>
        <begin position="345"/>
        <end position="355"/>
    </location>
</feature>
<evidence type="ECO:0000256" key="3">
    <source>
        <dbReference type="SAM" id="MobiDB-lite"/>
    </source>
</evidence>
<feature type="compositionally biased region" description="Acidic residues" evidence="3">
    <location>
        <begin position="320"/>
        <end position="337"/>
    </location>
</feature>
<organism evidence="5 6">
    <name type="scientific">Babesia bovis</name>
    <dbReference type="NCBI Taxonomy" id="5865"/>
    <lineage>
        <taxon>Eukaryota</taxon>
        <taxon>Sar</taxon>
        <taxon>Alveolata</taxon>
        <taxon>Apicomplexa</taxon>
        <taxon>Aconoidasida</taxon>
        <taxon>Piroplasmida</taxon>
        <taxon>Babesiidae</taxon>
        <taxon>Babesia</taxon>
    </lineage>
</organism>
<dbReference type="VEuPathDB" id="PiroplasmaDB:BBOV_III004590"/>
<dbReference type="SMART" id="SM00360">
    <property type="entry name" value="RRM"/>
    <property type="match status" value="2"/>
</dbReference>
<feature type="domain" description="RRM" evidence="4">
    <location>
        <begin position="383"/>
        <end position="455"/>
    </location>
</feature>
<keyword evidence="1 2" id="KW-0694">RNA-binding</keyword>
<feature type="region of interest" description="Disordered" evidence="3">
    <location>
        <begin position="551"/>
        <end position="643"/>
    </location>
</feature>
<evidence type="ECO:0000256" key="2">
    <source>
        <dbReference type="PROSITE-ProRule" id="PRU00176"/>
    </source>
</evidence>
<feature type="compositionally biased region" description="Acidic residues" evidence="3">
    <location>
        <begin position="176"/>
        <end position="188"/>
    </location>
</feature>
<protein>
    <submittedName>
        <fullName evidence="5">RNA recognition motif domain containing protein</fullName>
    </submittedName>
</protein>
<dbReference type="Pfam" id="PF00076">
    <property type="entry name" value="RRM_1"/>
    <property type="match status" value="2"/>
</dbReference>
<feature type="compositionally biased region" description="Acidic residues" evidence="3">
    <location>
        <begin position="232"/>
        <end position="244"/>
    </location>
</feature>
<reference evidence="6" key="2">
    <citation type="journal article" date="2020" name="Data Brief">
        <title>Transcriptome dataset of Babesia bovis life stages within vertebrate and invertebrate hosts.</title>
        <authorList>
            <person name="Ueti M.W."/>
            <person name="Johnson W.C."/>
            <person name="Kappmeyer L.S."/>
            <person name="Herndon D.R."/>
            <person name="Mousel M.R."/>
            <person name="Reif K.E."/>
            <person name="Taus N.S."/>
            <person name="Ifeonu O.O."/>
            <person name="Silva J.C."/>
            <person name="Suarez C.E."/>
            <person name="Brayton K.A."/>
        </authorList>
    </citation>
    <scope>NUCLEOTIDE SEQUENCE [LARGE SCALE GENOMIC DNA]</scope>
</reference>
<proteinExistence type="predicted"/>
<feature type="compositionally biased region" description="Low complexity" evidence="3">
    <location>
        <begin position="71"/>
        <end position="90"/>
    </location>
</feature>
<accession>A7AN88</accession>
<feature type="compositionally biased region" description="Acidic residues" evidence="3">
    <location>
        <begin position="152"/>
        <end position="164"/>
    </location>
</feature>
<dbReference type="EMBL" id="AAXT01000001">
    <property type="protein sequence ID" value="EDO08022.1"/>
    <property type="molecule type" value="Genomic_DNA"/>
</dbReference>
<dbReference type="OMA" id="GGFKKHN"/>
<feature type="compositionally biased region" description="Basic and acidic residues" evidence="3">
    <location>
        <begin position="308"/>
        <end position="319"/>
    </location>
</feature>
<feature type="compositionally biased region" description="Gly residues" evidence="3">
    <location>
        <begin position="564"/>
        <end position="615"/>
    </location>
</feature>
<dbReference type="InterPro" id="IPR052462">
    <property type="entry name" value="SLIRP/GR-RBP-like"/>
</dbReference>
<feature type="compositionally biased region" description="Acidic residues" evidence="3">
    <location>
        <begin position="196"/>
        <end position="213"/>
    </location>
</feature>
<dbReference type="STRING" id="5865.A7AN88"/>
<reference evidence="5 6" key="1">
    <citation type="journal article" date="2007" name="PLoS Pathog.">
        <title>Genome sequence of Babesia bovis and comparative analysis of apicomplexan hemoprotozoa.</title>
        <authorList>
            <person name="Brayton K.A."/>
            <person name="Lau A.O.T."/>
            <person name="Herndon D.R."/>
            <person name="Hannick L."/>
            <person name="Kappmeyer L.S."/>
            <person name="Berens S.J."/>
            <person name="Bidwell S.L."/>
            <person name="Brown W.C."/>
            <person name="Crabtree J."/>
            <person name="Fadrosh D."/>
            <person name="Feldblum T."/>
            <person name="Forberger H.A."/>
            <person name="Haas B.J."/>
            <person name="Howell J.M."/>
            <person name="Khouri H."/>
            <person name="Koo H."/>
            <person name="Mann D.J."/>
            <person name="Norimine J."/>
            <person name="Paulsen I.T."/>
            <person name="Radune D."/>
            <person name="Ren Q."/>
            <person name="Smith R.K. Jr."/>
            <person name="Suarez C.E."/>
            <person name="White O."/>
            <person name="Wortman J.R."/>
            <person name="Knowles D.P. Jr."/>
            <person name="McElwain T.F."/>
            <person name="Nene V.M."/>
        </authorList>
    </citation>
    <scope>NUCLEOTIDE SEQUENCE [LARGE SCALE GENOMIC DNA]</scope>
    <source>
        <strain evidence="5">T2Bo</strain>
    </source>
</reference>
<dbReference type="InterPro" id="IPR035979">
    <property type="entry name" value="RBD_domain_sf"/>
</dbReference>
<dbReference type="GeneID" id="5479839"/>